<dbReference type="Proteomes" id="UP000094626">
    <property type="component" value="Plasmid pSA2"/>
</dbReference>
<evidence type="ECO:0000256" key="1">
    <source>
        <dbReference type="ARBA" id="ARBA00022722"/>
    </source>
</evidence>
<keyword evidence="1" id="KW-0540">Nuclease</keyword>
<dbReference type="InterPro" id="IPR008947">
    <property type="entry name" value="PLipase_C/P1_nuclease_dom_sf"/>
</dbReference>
<dbReference type="EMBL" id="CP017077">
    <property type="protein sequence ID" value="AOR80707.1"/>
    <property type="molecule type" value="Genomic_DNA"/>
</dbReference>
<keyword evidence="2" id="KW-0479">Metal-binding</keyword>
<evidence type="ECO:0000313" key="9">
    <source>
        <dbReference type="Proteomes" id="UP000094626"/>
    </source>
</evidence>
<protein>
    <submittedName>
        <fullName evidence="8">S1/P1 Nuclease</fullName>
    </submittedName>
</protein>
<dbReference type="RefSeq" id="WP_069710026.1">
    <property type="nucleotide sequence ID" value="NZ_CP017077.1"/>
</dbReference>
<accession>A0A1D8AF30</accession>
<dbReference type="AlphaFoldDB" id="A0A1D8AF30"/>
<dbReference type="KEGG" id="nre:BES08_28255"/>
<dbReference type="PANTHER" id="PTHR33146:SF26">
    <property type="entry name" value="ENDONUCLEASE 4"/>
    <property type="match status" value="1"/>
</dbReference>
<evidence type="ECO:0000313" key="8">
    <source>
        <dbReference type="EMBL" id="AOR80707.1"/>
    </source>
</evidence>
<keyword evidence="4" id="KW-0378">Hydrolase</keyword>
<dbReference type="GO" id="GO:0003676">
    <property type="term" value="F:nucleic acid binding"/>
    <property type="evidence" value="ECO:0007669"/>
    <property type="project" value="InterPro"/>
</dbReference>
<evidence type="ECO:0000256" key="3">
    <source>
        <dbReference type="ARBA" id="ARBA00022759"/>
    </source>
</evidence>
<dbReference type="GO" id="GO:0046872">
    <property type="term" value="F:metal ion binding"/>
    <property type="evidence" value="ECO:0007669"/>
    <property type="project" value="UniProtKB-KW"/>
</dbReference>
<keyword evidence="9" id="KW-1185">Reference proteome</keyword>
<dbReference type="SUPFAM" id="SSF48537">
    <property type="entry name" value="Phospholipase C/P1 nuclease"/>
    <property type="match status" value="1"/>
</dbReference>
<dbReference type="GO" id="GO:0006308">
    <property type="term" value="P:DNA catabolic process"/>
    <property type="evidence" value="ECO:0007669"/>
    <property type="project" value="InterPro"/>
</dbReference>
<keyword evidence="8" id="KW-0614">Plasmid</keyword>
<dbReference type="Gene3D" id="1.10.575.10">
    <property type="entry name" value="P1 Nuclease"/>
    <property type="match status" value="1"/>
</dbReference>
<name>A0A1D8AF30_9SPHN</name>
<evidence type="ECO:0000256" key="5">
    <source>
        <dbReference type="ARBA" id="ARBA00023157"/>
    </source>
</evidence>
<evidence type="ECO:0000256" key="2">
    <source>
        <dbReference type="ARBA" id="ARBA00022723"/>
    </source>
</evidence>
<keyword evidence="3" id="KW-0255">Endonuclease</keyword>
<dbReference type="CDD" id="cd11010">
    <property type="entry name" value="S1-P1_nuclease"/>
    <property type="match status" value="1"/>
</dbReference>
<feature type="signal peptide" evidence="7">
    <location>
        <begin position="1"/>
        <end position="21"/>
    </location>
</feature>
<keyword evidence="6" id="KW-0325">Glycoprotein</keyword>
<sequence length="269" mass="30061">MRFATAAVMGAAIAISNPAMAWGPIGHRITGAIAQDNLSGVARAKVEILLGEVDLAEAATWPDEMRSDPAEFWQKTSPAWHYVTVAGDDYAPSDEPGQGDGLSALKRYTAVLRDPKASADDQRTALRFVVHIIGDLHQPLHVGTGTDRGGNAVKVTWFDKPTNLHTIWDSSMIEQRALAYSEYAHWLERSTTPQQVIQWNERNPMVWIHESIAIRKKAYPTDTALSYDYAYQHREDIDSRLKMAGVRIAAYLNWVFETPDAEAKTTKRR</sequence>
<evidence type="ECO:0000256" key="6">
    <source>
        <dbReference type="ARBA" id="ARBA00023180"/>
    </source>
</evidence>
<proteinExistence type="predicted"/>
<dbReference type="Pfam" id="PF02265">
    <property type="entry name" value="S1-P1_nuclease"/>
    <property type="match status" value="1"/>
</dbReference>
<dbReference type="PANTHER" id="PTHR33146">
    <property type="entry name" value="ENDONUCLEASE 4"/>
    <property type="match status" value="1"/>
</dbReference>
<dbReference type="InterPro" id="IPR003154">
    <property type="entry name" value="S1/P1nuclease"/>
</dbReference>
<geneLocation type="plasmid" evidence="8 9">
    <name>pSA2</name>
</geneLocation>
<feature type="chain" id="PRO_5009104917" evidence="7">
    <location>
        <begin position="22"/>
        <end position="269"/>
    </location>
</feature>
<evidence type="ECO:0000256" key="4">
    <source>
        <dbReference type="ARBA" id="ARBA00022801"/>
    </source>
</evidence>
<reference evidence="9" key="1">
    <citation type="journal article" date="2017" name="J. Biotechnol.">
        <title>Complete genome sequence of Novosphingobium resinovorum SA1, a versatile xenobiotic-degrading bacterium capable of utilizing sulfanilic acid.</title>
        <authorList>
            <person name="Hegedus B."/>
            <person name="Kos P.B."/>
            <person name="Balint B."/>
            <person name="Maroti G."/>
            <person name="Gan H.M."/>
            <person name="Perei K."/>
            <person name="Rakhely G."/>
        </authorList>
    </citation>
    <scope>NUCLEOTIDE SEQUENCE [LARGE SCALE GENOMIC DNA]</scope>
    <source>
        <strain evidence="9">SA1</strain>
    </source>
</reference>
<evidence type="ECO:0000256" key="7">
    <source>
        <dbReference type="SAM" id="SignalP"/>
    </source>
</evidence>
<gene>
    <name evidence="8" type="ORF">BES08_28255</name>
</gene>
<keyword evidence="5" id="KW-1015">Disulfide bond</keyword>
<keyword evidence="7" id="KW-0732">Signal</keyword>
<dbReference type="GO" id="GO:0004519">
    <property type="term" value="F:endonuclease activity"/>
    <property type="evidence" value="ECO:0007669"/>
    <property type="project" value="UniProtKB-KW"/>
</dbReference>
<dbReference type="GO" id="GO:0016788">
    <property type="term" value="F:hydrolase activity, acting on ester bonds"/>
    <property type="evidence" value="ECO:0007669"/>
    <property type="project" value="InterPro"/>
</dbReference>
<organism evidence="8 9">
    <name type="scientific">Novosphingobium resinovorum</name>
    <dbReference type="NCBI Taxonomy" id="158500"/>
    <lineage>
        <taxon>Bacteria</taxon>
        <taxon>Pseudomonadati</taxon>
        <taxon>Pseudomonadota</taxon>
        <taxon>Alphaproteobacteria</taxon>
        <taxon>Sphingomonadales</taxon>
        <taxon>Sphingomonadaceae</taxon>
        <taxon>Novosphingobium</taxon>
    </lineage>
</organism>